<proteinExistence type="predicted"/>
<dbReference type="InterPro" id="IPR036514">
    <property type="entry name" value="SGNH_hydro_sf"/>
</dbReference>
<dbReference type="SUPFAM" id="SSF52266">
    <property type="entry name" value="SGNH hydrolase"/>
    <property type="match status" value="1"/>
</dbReference>
<keyword evidence="1" id="KW-0472">Membrane</keyword>
<dbReference type="Proteomes" id="UP000295515">
    <property type="component" value="Unassembled WGS sequence"/>
</dbReference>
<dbReference type="GeneID" id="98913862"/>
<name>A0A4R3Z7S5_9FIRM</name>
<feature type="transmembrane region" description="Helical" evidence="1">
    <location>
        <begin position="7"/>
        <end position="26"/>
    </location>
</feature>
<protein>
    <recommendedName>
        <fullName evidence="4">SGNH/GDSL hydrolase family protein</fullName>
    </recommendedName>
</protein>
<keyword evidence="1" id="KW-0812">Transmembrane</keyword>
<dbReference type="RefSeq" id="WP_066448605.1">
    <property type="nucleotide sequence ID" value="NZ_JANKBF010000001.1"/>
</dbReference>
<keyword evidence="3" id="KW-1185">Reference proteome</keyword>
<sequence>MKHKSFRIVCVVLSLIIFISGIYFGYHYFFDNDVIDYGVSIGTCYIPTYHSTTQKSLKTQEDQHMNIIAIGNSDLYSAFQPLQLWHEQKLTSAILAEANTNMRTAYYILKESLKYQKPELIILEVDQFFEEKELNNEQRDFKIAHQYIDEVLIHNKAVKVKNKYLKLHGYYYKDHVVQYKKQFSYMQQTKYKAQVNKHVKTYLPQFVDLAKENQCQILFVSFPSASSWSYRKHNAVQEYAQQYGIPFIDFNTDTQLTDFNWLTDSRDGGNHLNYSGAKKMTKYLGEYLKEHYQFLEHQNEKDNQKWDKEYEDFLKIL</sequence>
<organism evidence="2 3">
    <name type="scientific">Longibaculum muris</name>
    <dbReference type="NCBI Taxonomy" id="1796628"/>
    <lineage>
        <taxon>Bacteria</taxon>
        <taxon>Bacillati</taxon>
        <taxon>Bacillota</taxon>
        <taxon>Erysipelotrichia</taxon>
        <taxon>Erysipelotrichales</taxon>
        <taxon>Coprobacillaceae</taxon>
        <taxon>Longibaculum</taxon>
    </lineage>
</organism>
<evidence type="ECO:0000313" key="3">
    <source>
        <dbReference type="Proteomes" id="UP000295515"/>
    </source>
</evidence>
<gene>
    <name evidence="2" type="ORF">EDD60_10131</name>
</gene>
<evidence type="ECO:0000256" key="1">
    <source>
        <dbReference type="SAM" id="Phobius"/>
    </source>
</evidence>
<evidence type="ECO:0008006" key="4">
    <source>
        <dbReference type="Google" id="ProtNLM"/>
    </source>
</evidence>
<dbReference type="Gene3D" id="3.40.50.1110">
    <property type="entry name" value="SGNH hydrolase"/>
    <property type="match status" value="1"/>
</dbReference>
<reference evidence="2 3" key="1">
    <citation type="submission" date="2019-03" db="EMBL/GenBank/DDBJ databases">
        <title>Genomic Encyclopedia of Type Strains, Phase IV (KMG-IV): sequencing the most valuable type-strain genomes for metagenomic binning, comparative biology and taxonomic classification.</title>
        <authorList>
            <person name="Goeker M."/>
        </authorList>
    </citation>
    <scope>NUCLEOTIDE SEQUENCE [LARGE SCALE GENOMIC DNA]</scope>
    <source>
        <strain evidence="2 3">DSM 29487</strain>
    </source>
</reference>
<dbReference type="AlphaFoldDB" id="A0A4R3Z7S5"/>
<keyword evidence="1" id="KW-1133">Transmembrane helix</keyword>
<dbReference type="EMBL" id="SMCQ01000001">
    <property type="protein sequence ID" value="TCW02734.1"/>
    <property type="molecule type" value="Genomic_DNA"/>
</dbReference>
<evidence type="ECO:0000313" key="2">
    <source>
        <dbReference type="EMBL" id="TCW02734.1"/>
    </source>
</evidence>
<accession>A0A4R3Z7S5</accession>
<comment type="caution">
    <text evidence="2">The sequence shown here is derived from an EMBL/GenBank/DDBJ whole genome shotgun (WGS) entry which is preliminary data.</text>
</comment>